<comment type="similarity">
    <text evidence="4">Belongs to the Cob(I)alamin adenosyltransferase family.</text>
</comment>
<keyword evidence="4" id="KW-0169">Cobalamin biosynthesis</keyword>
<dbReference type="PANTHER" id="PTHR12213">
    <property type="entry name" value="CORRINOID ADENOSYLTRANSFERASE"/>
    <property type="match status" value="1"/>
</dbReference>
<keyword evidence="3 4" id="KW-0067">ATP-binding</keyword>
<dbReference type="GO" id="GO:0009236">
    <property type="term" value="P:cobalamin biosynthetic process"/>
    <property type="evidence" value="ECO:0007669"/>
    <property type="project" value="UniProtKB-UniRule"/>
</dbReference>
<comment type="catalytic activity">
    <reaction evidence="4">
        <text>2 cob(II)alamin + reduced [electron-transfer flavoprotein] + 2 ATP = 2 adenosylcob(III)alamin + 2 triphosphate + oxidized [electron-transfer flavoprotein] + 3 H(+)</text>
        <dbReference type="Rhea" id="RHEA:28671"/>
        <dbReference type="Rhea" id="RHEA-COMP:10685"/>
        <dbReference type="Rhea" id="RHEA-COMP:10686"/>
        <dbReference type="ChEBI" id="CHEBI:15378"/>
        <dbReference type="ChEBI" id="CHEBI:16304"/>
        <dbReference type="ChEBI" id="CHEBI:18036"/>
        <dbReference type="ChEBI" id="CHEBI:18408"/>
        <dbReference type="ChEBI" id="CHEBI:30616"/>
        <dbReference type="ChEBI" id="CHEBI:57692"/>
        <dbReference type="ChEBI" id="CHEBI:58307"/>
        <dbReference type="EC" id="2.5.1.17"/>
    </reaction>
</comment>
<evidence type="ECO:0000256" key="2">
    <source>
        <dbReference type="ARBA" id="ARBA00022741"/>
    </source>
</evidence>
<dbReference type="UniPathway" id="UPA00148">
    <property type="reaction ID" value="UER00233"/>
</dbReference>
<evidence type="ECO:0000259" key="5">
    <source>
        <dbReference type="Pfam" id="PF01923"/>
    </source>
</evidence>
<accession>A0A1F7XFH3</accession>
<evidence type="ECO:0000256" key="3">
    <source>
        <dbReference type="ARBA" id="ARBA00022840"/>
    </source>
</evidence>
<gene>
    <name evidence="6" type="ORF">A2V80_03655</name>
</gene>
<evidence type="ECO:0000313" key="6">
    <source>
        <dbReference type="EMBL" id="OGM13770.1"/>
    </source>
</evidence>
<dbReference type="Gene3D" id="1.20.1200.10">
    <property type="entry name" value="Cobalamin adenosyltransferase-like"/>
    <property type="match status" value="1"/>
</dbReference>
<dbReference type="AlphaFoldDB" id="A0A1F7XFH3"/>
<protein>
    <recommendedName>
        <fullName evidence="4">Corrinoid adenosyltransferase</fullName>
        <ecNumber evidence="4">2.5.1.17</ecNumber>
    </recommendedName>
    <alternativeName>
        <fullName evidence="4">Cob(II)alamin adenosyltransferase</fullName>
    </alternativeName>
    <alternativeName>
        <fullName evidence="4">Cob(II)yrinic acid a,c-diamide adenosyltransferase</fullName>
    </alternativeName>
    <alternativeName>
        <fullName evidence="4">Cobinamide/cobalamin adenosyltransferase</fullName>
    </alternativeName>
</protein>
<dbReference type="EC" id="2.5.1.17" evidence="4"/>
<evidence type="ECO:0000313" key="7">
    <source>
        <dbReference type="Proteomes" id="UP000179013"/>
    </source>
</evidence>
<name>A0A1F7XFH3_9BACT</name>
<comment type="caution">
    <text evidence="6">The sequence shown here is derived from an EMBL/GenBank/DDBJ whole genome shotgun (WGS) entry which is preliminary data.</text>
</comment>
<organism evidence="6 7">
    <name type="scientific">Candidatus Woesebacteria bacterium RBG_16_39_8b</name>
    <dbReference type="NCBI Taxonomy" id="1802482"/>
    <lineage>
        <taxon>Bacteria</taxon>
        <taxon>Candidatus Woeseibacteriota</taxon>
    </lineage>
</organism>
<dbReference type="InterPro" id="IPR029499">
    <property type="entry name" value="PduO-typ"/>
</dbReference>
<dbReference type="InterPro" id="IPR016030">
    <property type="entry name" value="CblAdoTrfase-like"/>
</dbReference>
<dbReference type="InterPro" id="IPR036451">
    <property type="entry name" value="CblAdoTrfase-like_sf"/>
</dbReference>
<comment type="catalytic activity">
    <reaction evidence="4">
        <text>2 cob(II)yrinate a,c diamide + reduced [electron-transfer flavoprotein] + 2 ATP = 2 adenosylcob(III)yrinate a,c-diamide + 2 triphosphate + oxidized [electron-transfer flavoprotein] + 3 H(+)</text>
        <dbReference type="Rhea" id="RHEA:11528"/>
        <dbReference type="Rhea" id="RHEA-COMP:10685"/>
        <dbReference type="Rhea" id="RHEA-COMP:10686"/>
        <dbReference type="ChEBI" id="CHEBI:15378"/>
        <dbReference type="ChEBI" id="CHEBI:18036"/>
        <dbReference type="ChEBI" id="CHEBI:30616"/>
        <dbReference type="ChEBI" id="CHEBI:57692"/>
        <dbReference type="ChEBI" id="CHEBI:58307"/>
        <dbReference type="ChEBI" id="CHEBI:58503"/>
        <dbReference type="ChEBI" id="CHEBI:58537"/>
        <dbReference type="EC" id="2.5.1.17"/>
    </reaction>
</comment>
<proteinExistence type="inferred from homology"/>
<dbReference type="EMBL" id="MGFU01000009">
    <property type="protein sequence ID" value="OGM13770.1"/>
    <property type="molecule type" value="Genomic_DNA"/>
</dbReference>
<dbReference type="SUPFAM" id="SSF89028">
    <property type="entry name" value="Cobalamin adenosyltransferase-like"/>
    <property type="match status" value="1"/>
</dbReference>
<sequence>MVIYTKRGDKGKTALYDKASSQRDRVSKDSTKIRTIGSLDELNSYLGVVISTSEDSDLNNKLKEIQKNIFLIGSIIAGSNLRFFANKTRQLEKEIDELEGKLPVLKNFILPGGTETASLLQYSRALSRRAERNAVSLYKNELSAKGRSSFGRKHQILTYLNRLSDFLFMQARNVNHKNSISEEVWVGEKH</sequence>
<evidence type="ECO:0000256" key="1">
    <source>
        <dbReference type="ARBA" id="ARBA00022679"/>
    </source>
</evidence>
<dbReference type="GO" id="GO:0005524">
    <property type="term" value="F:ATP binding"/>
    <property type="evidence" value="ECO:0007669"/>
    <property type="project" value="UniProtKB-UniRule"/>
</dbReference>
<evidence type="ECO:0000256" key="4">
    <source>
        <dbReference type="RuleBase" id="RU366026"/>
    </source>
</evidence>
<comment type="pathway">
    <text evidence="4">Cofactor biosynthesis; adenosylcobalamin biosynthesis; adenosylcobalamin from cob(II)yrinate a,c-diamide: step 2/7.</text>
</comment>
<keyword evidence="2 4" id="KW-0547">Nucleotide-binding</keyword>
<dbReference type="GO" id="GO:0008817">
    <property type="term" value="F:corrinoid adenosyltransferase activity"/>
    <property type="evidence" value="ECO:0007669"/>
    <property type="project" value="UniProtKB-UniRule"/>
</dbReference>
<dbReference type="Proteomes" id="UP000179013">
    <property type="component" value="Unassembled WGS sequence"/>
</dbReference>
<dbReference type="NCBIfam" id="TIGR00636">
    <property type="entry name" value="PduO_Nterm"/>
    <property type="match status" value="1"/>
</dbReference>
<keyword evidence="1 4" id="KW-0808">Transferase</keyword>
<dbReference type="Pfam" id="PF01923">
    <property type="entry name" value="Cob_adeno_trans"/>
    <property type="match status" value="1"/>
</dbReference>
<dbReference type="PANTHER" id="PTHR12213:SF0">
    <property type="entry name" value="CORRINOID ADENOSYLTRANSFERASE MMAB"/>
    <property type="match status" value="1"/>
</dbReference>
<feature type="domain" description="Cobalamin adenosyltransferase-like" evidence="5">
    <location>
        <begin position="3"/>
        <end position="173"/>
    </location>
</feature>
<reference evidence="6 7" key="1">
    <citation type="journal article" date="2016" name="Nat. Commun.">
        <title>Thousands of microbial genomes shed light on interconnected biogeochemical processes in an aquifer system.</title>
        <authorList>
            <person name="Anantharaman K."/>
            <person name="Brown C.T."/>
            <person name="Hug L.A."/>
            <person name="Sharon I."/>
            <person name="Castelle C.J."/>
            <person name="Probst A.J."/>
            <person name="Thomas B.C."/>
            <person name="Singh A."/>
            <person name="Wilkins M.J."/>
            <person name="Karaoz U."/>
            <person name="Brodie E.L."/>
            <person name="Williams K.H."/>
            <person name="Hubbard S.S."/>
            <person name="Banfield J.F."/>
        </authorList>
    </citation>
    <scope>NUCLEOTIDE SEQUENCE [LARGE SCALE GENOMIC DNA]</scope>
</reference>